<feature type="transmembrane region" description="Helical" evidence="1">
    <location>
        <begin position="110"/>
        <end position="127"/>
    </location>
</feature>
<evidence type="ECO:0000313" key="2">
    <source>
        <dbReference type="EMBL" id="RYR50466.1"/>
    </source>
</evidence>
<keyword evidence="1" id="KW-0812">Transmembrane</keyword>
<keyword evidence="1" id="KW-1133">Transmembrane helix</keyword>
<dbReference type="PANTHER" id="PTHR46347">
    <property type="entry name" value="RING/FYVE/PHD ZINC FINGER SUPERFAMILY PROTEIN"/>
    <property type="match status" value="1"/>
</dbReference>
<organism evidence="2 3">
    <name type="scientific">Arachis hypogaea</name>
    <name type="common">Peanut</name>
    <dbReference type="NCBI Taxonomy" id="3818"/>
    <lineage>
        <taxon>Eukaryota</taxon>
        <taxon>Viridiplantae</taxon>
        <taxon>Streptophyta</taxon>
        <taxon>Embryophyta</taxon>
        <taxon>Tracheophyta</taxon>
        <taxon>Spermatophyta</taxon>
        <taxon>Magnoliopsida</taxon>
        <taxon>eudicotyledons</taxon>
        <taxon>Gunneridae</taxon>
        <taxon>Pentapetalae</taxon>
        <taxon>rosids</taxon>
        <taxon>fabids</taxon>
        <taxon>Fabales</taxon>
        <taxon>Fabaceae</taxon>
        <taxon>Papilionoideae</taxon>
        <taxon>50 kb inversion clade</taxon>
        <taxon>dalbergioids sensu lato</taxon>
        <taxon>Dalbergieae</taxon>
        <taxon>Pterocarpus clade</taxon>
        <taxon>Arachis</taxon>
    </lineage>
</organism>
<sequence length="193" mass="21920">MSLPDNSLSFGLVKASNKKEFNQFSKISFSFFLPSKSSILSPSISWILGTYFDGKRNLRILQQDELPVHSNKESQSKKRTQIKTKPTLKEGFAFAHCTCKAPYHLRVHDAAVGNGVIASMAYLVYLIDGYQQYWLRLVWGFDSEPSFCYIFGALLFFVLLGLSGCFITCYDRRVRNDLAQLCREICLCCCHPG</sequence>
<dbReference type="EMBL" id="SDMP01000007">
    <property type="protein sequence ID" value="RYR50466.1"/>
    <property type="molecule type" value="Genomic_DNA"/>
</dbReference>
<dbReference type="STRING" id="3818.A0A445CHR6"/>
<proteinExistence type="predicted"/>
<name>A0A445CHR6_ARAHY</name>
<reference evidence="2 3" key="1">
    <citation type="submission" date="2019-01" db="EMBL/GenBank/DDBJ databases">
        <title>Sequencing of cultivated peanut Arachis hypogaea provides insights into genome evolution and oil improvement.</title>
        <authorList>
            <person name="Chen X."/>
        </authorList>
    </citation>
    <scope>NUCLEOTIDE SEQUENCE [LARGE SCALE GENOMIC DNA]</scope>
    <source>
        <strain evidence="3">cv. Fuhuasheng</strain>
        <tissue evidence="2">Leaves</tissue>
    </source>
</reference>
<dbReference type="PANTHER" id="PTHR46347:SF1">
    <property type="entry name" value="RING_FYVE_PHD ZINC FINGER SUPERFAMILY PROTEIN"/>
    <property type="match status" value="1"/>
</dbReference>
<keyword evidence="1" id="KW-0472">Membrane</keyword>
<keyword evidence="3" id="KW-1185">Reference proteome</keyword>
<dbReference type="AlphaFoldDB" id="A0A445CHR6"/>
<feature type="transmembrane region" description="Helical" evidence="1">
    <location>
        <begin position="147"/>
        <end position="170"/>
    </location>
</feature>
<accession>A0A445CHR6</accession>
<gene>
    <name evidence="2" type="ORF">Ahy_A07g037076</name>
</gene>
<comment type="caution">
    <text evidence="2">The sequence shown here is derived from an EMBL/GenBank/DDBJ whole genome shotgun (WGS) entry which is preliminary data.</text>
</comment>
<dbReference type="Proteomes" id="UP000289738">
    <property type="component" value="Chromosome A07"/>
</dbReference>
<protein>
    <submittedName>
        <fullName evidence="2">Uncharacterized protein</fullName>
    </submittedName>
</protein>
<evidence type="ECO:0000256" key="1">
    <source>
        <dbReference type="SAM" id="Phobius"/>
    </source>
</evidence>
<evidence type="ECO:0000313" key="3">
    <source>
        <dbReference type="Proteomes" id="UP000289738"/>
    </source>
</evidence>